<dbReference type="GO" id="GO:0005737">
    <property type="term" value="C:cytoplasm"/>
    <property type="evidence" value="ECO:0007669"/>
    <property type="project" value="UniProtKB-SubCell"/>
</dbReference>
<feature type="active site" description="Proton acceptor" evidence="7">
    <location>
        <position position="23"/>
    </location>
</feature>
<keyword evidence="4 7" id="KW-0694">RNA-binding</keyword>
<evidence type="ECO:0000313" key="9">
    <source>
        <dbReference type="Proteomes" id="UP000242502"/>
    </source>
</evidence>
<dbReference type="EMBL" id="MDLC01000045">
    <property type="protein sequence ID" value="ODS22950.1"/>
    <property type="molecule type" value="Genomic_DNA"/>
</dbReference>
<reference evidence="8 9" key="1">
    <citation type="journal article" date="2016" name="Appl. Environ. Microbiol.">
        <title>Lack of Overt Genome Reduction in the Bryostatin-Producing Bryozoan Symbiont "Candidatus Endobugula sertula".</title>
        <authorList>
            <person name="Miller I.J."/>
            <person name="Vanee N."/>
            <person name="Fong S.S."/>
            <person name="Lim-Fong G.E."/>
            <person name="Kwan J.C."/>
        </authorList>
    </citation>
    <scope>NUCLEOTIDE SEQUENCE [LARGE SCALE GENOMIC DNA]</scope>
    <source>
        <strain evidence="8">AB1-4</strain>
    </source>
</reference>
<feature type="binding site" evidence="7">
    <location>
        <position position="69"/>
    </location>
    <ligand>
        <name>tRNA</name>
        <dbReference type="ChEBI" id="CHEBI:17843"/>
    </ligand>
</feature>
<comment type="function">
    <text evidence="7">Catalyzes the release of premature peptidyl moieties from peptidyl-tRNA molecules trapped in stalled 50S ribosomal subunits, and thus maintains levels of free tRNAs and 50S ribosomes.</text>
</comment>
<evidence type="ECO:0000256" key="3">
    <source>
        <dbReference type="ARBA" id="ARBA00022801"/>
    </source>
</evidence>
<comment type="caution">
    <text evidence="8">The sequence shown here is derived from an EMBL/GenBank/DDBJ whole genome shotgun (WGS) entry which is preliminary data.</text>
</comment>
<evidence type="ECO:0000256" key="1">
    <source>
        <dbReference type="ARBA" id="ARBA00013260"/>
    </source>
</evidence>
<evidence type="ECO:0000256" key="7">
    <source>
        <dbReference type="HAMAP-Rule" id="MF_00083"/>
    </source>
</evidence>
<dbReference type="GO" id="GO:0000049">
    <property type="term" value="F:tRNA binding"/>
    <property type="evidence" value="ECO:0007669"/>
    <property type="project" value="UniProtKB-UniRule"/>
</dbReference>
<dbReference type="AlphaFoldDB" id="A0A1D2QN11"/>
<proteinExistence type="inferred from homology"/>
<dbReference type="InterPro" id="IPR001328">
    <property type="entry name" value="Pept_tRNA_hydro"/>
</dbReference>
<dbReference type="PANTHER" id="PTHR17224:SF1">
    <property type="entry name" value="PEPTIDYL-TRNA HYDROLASE"/>
    <property type="match status" value="1"/>
</dbReference>
<dbReference type="HAMAP" id="MF_00083">
    <property type="entry name" value="Pept_tRNA_hydro_bact"/>
    <property type="match status" value="1"/>
</dbReference>
<dbReference type="InterPro" id="IPR018171">
    <property type="entry name" value="Pept_tRNA_hydro_CS"/>
</dbReference>
<evidence type="ECO:0000313" key="8">
    <source>
        <dbReference type="EMBL" id="ODS22950.1"/>
    </source>
</evidence>
<keyword evidence="3 7" id="KW-0378">Hydrolase</keyword>
<dbReference type="GO" id="GO:0072344">
    <property type="term" value="P:rescue of stalled ribosome"/>
    <property type="evidence" value="ECO:0007669"/>
    <property type="project" value="UniProtKB-UniRule"/>
</dbReference>
<evidence type="ECO:0000256" key="6">
    <source>
        <dbReference type="ARBA" id="ARBA00050038"/>
    </source>
</evidence>
<evidence type="ECO:0000256" key="5">
    <source>
        <dbReference type="ARBA" id="ARBA00038063"/>
    </source>
</evidence>
<comment type="subunit">
    <text evidence="7">Monomer.</text>
</comment>
<keyword evidence="7" id="KW-0963">Cytoplasm</keyword>
<feature type="site" description="Stabilizes the basic form of H active site to accept a proton" evidence="7">
    <location>
        <position position="96"/>
    </location>
</feature>
<comment type="similarity">
    <text evidence="5 7">Belongs to the PTH family.</text>
</comment>
<dbReference type="NCBIfam" id="TIGR00447">
    <property type="entry name" value="pth"/>
    <property type="match status" value="1"/>
</dbReference>
<organism evidence="8 9">
    <name type="scientific">Candidatus Endobugula sertula</name>
    <name type="common">Bugula neritina bacterial symbiont</name>
    <dbReference type="NCBI Taxonomy" id="62101"/>
    <lineage>
        <taxon>Bacteria</taxon>
        <taxon>Pseudomonadati</taxon>
        <taxon>Pseudomonadota</taxon>
        <taxon>Gammaproteobacteria</taxon>
        <taxon>Cellvibrionales</taxon>
        <taxon>Cellvibrionaceae</taxon>
        <taxon>Candidatus Endobugula</taxon>
    </lineage>
</organism>
<dbReference type="EC" id="3.1.1.29" evidence="1 7"/>
<name>A0A1D2QN11_9GAMM</name>
<gene>
    <name evidence="7" type="primary">pth</name>
    <name evidence="8" type="ORF">AB835_11390</name>
</gene>
<dbReference type="Proteomes" id="UP000242502">
    <property type="component" value="Unassembled WGS sequence"/>
</dbReference>
<dbReference type="InterPro" id="IPR036416">
    <property type="entry name" value="Pept_tRNA_hydro_sf"/>
</dbReference>
<dbReference type="Gene3D" id="3.40.50.1470">
    <property type="entry name" value="Peptidyl-tRNA hydrolase"/>
    <property type="match status" value="1"/>
</dbReference>
<dbReference type="GO" id="GO:0006515">
    <property type="term" value="P:protein quality control for misfolded or incompletely synthesized proteins"/>
    <property type="evidence" value="ECO:0007669"/>
    <property type="project" value="UniProtKB-UniRule"/>
</dbReference>
<feature type="site" description="Discriminates between blocked and unblocked aminoacyl-tRNA" evidence="7">
    <location>
        <position position="13"/>
    </location>
</feature>
<feature type="binding site" evidence="7">
    <location>
        <position position="71"/>
    </location>
    <ligand>
        <name>tRNA</name>
        <dbReference type="ChEBI" id="CHEBI:17843"/>
    </ligand>
</feature>
<evidence type="ECO:0000256" key="4">
    <source>
        <dbReference type="ARBA" id="ARBA00022884"/>
    </source>
</evidence>
<feature type="binding site" evidence="7">
    <location>
        <position position="18"/>
    </location>
    <ligand>
        <name>tRNA</name>
        <dbReference type="ChEBI" id="CHEBI:17843"/>
    </ligand>
</feature>
<dbReference type="GO" id="GO:0004045">
    <property type="term" value="F:peptidyl-tRNA hydrolase activity"/>
    <property type="evidence" value="ECO:0007669"/>
    <property type="project" value="UniProtKB-UniRule"/>
</dbReference>
<feature type="binding site" evidence="7">
    <location>
        <position position="117"/>
    </location>
    <ligand>
        <name>tRNA</name>
        <dbReference type="ChEBI" id="CHEBI:17843"/>
    </ligand>
</feature>
<dbReference type="PANTHER" id="PTHR17224">
    <property type="entry name" value="PEPTIDYL-TRNA HYDROLASE"/>
    <property type="match status" value="1"/>
</dbReference>
<dbReference type="STRING" id="62101.AB835_11390"/>
<protein>
    <recommendedName>
        <fullName evidence="6 7">Peptidyl-tRNA hydrolase</fullName>
        <shortName evidence="7">Pth</shortName>
        <ecNumber evidence="1 7">3.1.1.29</ecNumber>
    </recommendedName>
</protein>
<dbReference type="Pfam" id="PF01195">
    <property type="entry name" value="Pept_tRNA_hydro"/>
    <property type="match status" value="1"/>
</dbReference>
<comment type="function">
    <text evidence="7">Hydrolyzes ribosome-free peptidyl-tRNAs (with 1 or more amino acids incorporated), which drop off the ribosome during protein synthesis, or as a result of ribosome stalling.</text>
</comment>
<dbReference type="CDD" id="cd00462">
    <property type="entry name" value="PTH"/>
    <property type="match status" value="1"/>
</dbReference>
<keyword evidence="2 7" id="KW-0820">tRNA-binding</keyword>
<comment type="subcellular location">
    <subcellularLocation>
        <location evidence="7">Cytoplasm</location>
    </subcellularLocation>
</comment>
<dbReference type="SUPFAM" id="SSF53178">
    <property type="entry name" value="Peptidyl-tRNA hydrolase-like"/>
    <property type="match status" value="1"/>
</dbReference>
<dbReference type="FunFam" id="3.40.50.1470:FF:000001">
    <property type="entry name" value="Peptidyl-tRNA hydrolase"/>
    <property type="match status" value="1"/>
</dbReference>
<comment type="catalytic activity">
    <reaction evidence="7">
        <text>an N-acyl-L-alpha-aminoacyl-tRNA + H2O = an N-acyl-L-amino acid + a tRNA + H(+)</text>
        <dbReference type="Rhea" id="RHEA:54448"/>
        <dbReference type="Rhea" id="RHEA-COMP:10123"/>
        <dbReference type="Rhea" id="RHEA-COMP:13883"/>
        <dbReference type="ChEBI" id="CHEBI:15377"/>
        <dbReference type="ChEBI" id="CHEBI:15378"/>
        <dbReference type="ChEBI" id="CHEBI:59874"/>
        <dbReference type="ChEBI" id="CHEBI:78442"/>
        <dbReference type="ChEBI" id="CHEBI:138191"/>
        <dbReference type="EC" id="3.1.1.29"/>
    </reaction>
</comment>
<evidence type="ECO:0000256" key="2">
    <source>
        <dbReference type="ARBA" id="ARBA00022555"/>
    </source>
</evidence>
<dbReference type="PROSITE" id="PS01196">
    <property type="entry name" value="PEPT_TRNA_HYDROL_2"/>
    <property type="match status" value="1"/>
</dbReference>
<sequence length="200" mass="22026">MNTRVELIVGLGNPGSEYDRTRHNAGADFVAHLSQQYSEPLTADSKFFGLAGRIIINNRNIRLLIPTTFMNLSGKAVTAIAQFYKIPHDAILIAHDELDIPPENARLKIGGGHGGHNGLRDIIKCLGNSDFSRLRIGIGHPGNTRQVSDYVLKKASAKEQQLIDNSLYEATRVLPMLTNGQWNDAMKELHTKVSNNKADS</sequence>
<accession>A0A1D2QN11</accession>